<evidence type="ECO:0000256" key="7">
    <source>
        <dbReference type="ARBA" id="ARBA00023065"/>
    </source>
</evidence>
<keyword evidence="8 10" id="KW-0472">Membrane</keyword>
<evidence type="ECO:0000256" key="4">
    <source>
        <dbReference type="ARBA" id="ARBA00022842"/>
    </source>
</evidence>
<dbReference type="AlphaFoldDB" id="A0A6P6S0D0"/>
<keyword evidence="4" id="KW-0460">Magnesium</keyword>
<feature type="transmembrane region" description="Helical" evidence="10">
    <location>
        <begin position="545"/>
        <end position="569"/>
    </location>
</feature>
<feature type="transmembrane region" description="Helical" evidence="10">
    <location>
        <begin position="581"/>
        <end position="604"/>
    </location>
</feature>
<accession>A0A6P6S0D0</accession>
<evidence type="ECO:0000256" key="2">
    <source>
        <dbReference type="ARBA" id="ARBA00022448"/>
    </source>
</evidence>
<evidence type="ECO:0000313" key="12">
    <source>
        <dbReference type="RefSeq" id="XP_026193244.1"/>
    </source>
</evidence>
<feature type="compositionally biased region" description="Gly residues" evidence="9">
    <location>
        <begin position="332"/>
        <end position="356"/>
    </location>
</feature>
<dbReference type="OrthoDB" id="333002at2759"/>
<evidence type="ECO:0000256" key="10">
    <source>
        <dbReference type="SAM" id="Phobius"/>
    </source>
</evidence>
<proteinExistence type="predicted"/>
<dbReference type="GeneID" id="34621675"/>
<keyword evidence="6 10" id="KW-1133">Transmembrane helix</keyword>
<feature type="region of interest" description="Disordered" evidence="9">
    <location>
        <begin position="285"/>
        <end position="366"/>
    </location>
</feature>
<dbReference type="PANTHER" id="PTHR13890:SF0">
    <property type="entry name" value="MAGNESIUM TRANSPORTER MRS2 HOMOLOG, MITOCHONDRIAL"/>
    <property type="match status" value="1"/>
</dbReference>
<organism evidence="11 12">
    <name type="scientific">Cyclospora cayetanensis</name>
    <dbReference type="NCBI Taxonomy" id="88456"/>
    <lineage>
        <taxon>Eukaryota</taxon>
        <taxon>Sar</taxon>
        <taxon>Alveolata</taxon>
        <taxon>Apicomplexa</taxon>
        <taxon>Conoidasida</taxon>
        <taxon>Coccidia</taxon>
        <taxon>Eucoccidiorida</taxon>
        <taxon>Eimeriorina</taxon>
        <taxon>Eimeriidae</taxon>
        <taxon>Cyclospora</taxon>
    </lineage>
</organism>
<keyword evidence="2" id="KW-0813">Transport</keyword>
<protein>
    <submittedName>
        <fullName evidence="12">Uncharacterized protein LOC34621675</fullName>
    </submittedName>
</protein>
<dbReference type="RefSeq" id="XP_026193244.1">
    <property type="nucleotide sequence ID" value="XM_026337459.1"/>
</dbReference>
<gene>
    <name evidence="12" type="primary">LOC34621675</name>
</gene>
<sequence length="609" mass="65080">MPAQGSDRRPVHDSYGDSLGGGGPTQGPASAGAWHLASAFNRGAQGVPSHNEQWALPGASPWGPAGDPGTLRWRGGGGNQRPPGPLGGGHIGIERDGGYYAETVNHMIEECTDAAEGGLPRGGKGPESDPLGLLQEDKEMLLKRGIAGGSGTPGVAGEGVSNLEVYRVSAGHEQAAPGAAAAQTADASERLHWALGEKGPFAFTDVHPIPSIEIRRHVILVCLPPITCFVLKDTVYLLVTEDLRADELIYQLCRLSRYYAFIAQYAVSAAVTGFEGAAPRLQANTNSVPEESKNPQPVQAQATQTPEGAFEGISSAHPQQPPKVPPPPLRGPPGGTSGGHRQSGGDTSGDGRGPLPGGDWEGKGEGAQPLIARSCCSVGSNSGQSHKLPFEFAALECIFFAAFQQLNADILYLESKFSEAQHRTRTKGELLSLLMEDLHALKEPISLYQDRVDAFDKAFDELISNNTYLQRMELSKYARHPHLYEEPTEKESVNPDLEILLEYFDQEIDQFKIRVRHLKGSIEDSERLLTLRLAVMRNSLIKSELAATLLAAGLAVGTSISGIFGMNLQNGNEEGAQSHNIFVLVSSVIAFSAVLSLLAVLYLVKTIRL</sequence>
<evidence type="ECO:0000256" key="6">
    <source>
        <dbReference type="ARBA" id="ARBA00022989"/>
    </source>
</evidence>
<feature type="compositionally biased region" description="Basic and acidic residues" evidence="9">
    <location>
        <begin position="1"/>
        <end position="15"/>
    </location>
</feature>
<evidence type="ECO:0000256" key="9">
    <source>
        <dbReference type="SAM" id="MobiDB-lite"/>
    </source>
</evidence>
<keyword evidence="7" id="KW-0406">Ion transport</keyword>
<keyword evidence="3 10" id="KW-0812">Transmembrane</keyword>
<evidence type="ECO:0000256" key="1">
    <source>
        <dbReference type="ARBA" id="ARBA00004141"/>
    </source>
</evidence>
<dbReference type="GO" id="GO:0016020">
    <property type="term" value="C:membrane"/>
    <property type="evidence" value="ECO:0007669"/>
    <property type="project" value="UniProtKB-SubCell"/>
</dbReference>
<dbReference type="InterPro" id="IPR039204">
    <property type="entry name" value="MRS2-like"/>
</dbReference>
<comment type="subcellular location">
    <subcellularLocation>
        <location evidence="1">Membrane</location>
        <topology evidence="1">Multi-pass membrane protein</topology>
    </subcellularLocation>
</comment>
<reference evidence="12" key="1">
    <citation type="submission" date="2025-08" db="UniProtKB">
        <authorList>
            <consortium name="RefSeq"/>
        </authorList>
    </citation>
    <scope>IDENTIFICATION</scope>
</reference>
<evidence type="ECO:0000256" key="5">
    <source>
        <dbReference type="ARBA" id="ARBA00022946"/>
    </source>
</evidence>
<dbReference type="Proteomes" id="UP000515125">
    <property type="component" value="Unplaced"/>
</dbReference>
<name>A0A6P6S0D0_9EIME</name>
<dbReference type="GO" id="GO:0015095">
    <property type="term" value="F:magnesium ion transmembrane transporter activity"/>
    <property type="evidence" value="ECO:0007669"/>
    <property type="project" value="TreeGrafter"/>
</dbReference>
<dbReference type="Gene3D" id="1.20.58.340">
    <property type="entry name" value="Magnesium transport protein CorA, transmembrane region"/>
    <property type="match status" value="1"/>
</dbReference>
<feature type="region of interest" description="Disordered" evidence="9">
    <location>
        <begin position="1"/>
        <end position="91"/>
    </location>
</feature>
<dbReference type="Pfam" id="PF22099">
    <property type="entry name" value="MRS2-like"/>
    <property type="match status" value="1"/>
</dbReference>
<evidence type="ECO:0000313" key="11">
    <source>
        <dbReference type="Proteomes" id="UP000515125"/>
    </source>
</evidence>
<keyword evidence="5" id="KW-0809">Transit peptide</keyword>
<evidence type="ECO:0000256" key="8">
    <source>
        <dbReference type="ARBA" id="ARBA00023136"/>
    </source>
</evidence>
<dbReference type="PANTHER" id="PTHR13890">
    <property type="entry name" value="RNA SPLICING PROTEIN MRS2, MITOCHONDRIAL"/>
    <property type="match status" value="1"/>
</dbReference>
<feature type="compositionally biased region" description="Pro residues" evidence="9">
    <location>
        <begin position="319"/>
        <end position="331"/>
    </location>
</feature>
<keyword evidence="11" id="KW-1185">Reference proteome</keyword>
<evidence type="ECO:0000256" key="3">
    <source>
        <dbReference type="ARBA" id="ARBA00022692"/>
    </source>
</evidence>
<feature type="compositionally biased region" description="Low complexity" evidence="9">
    <location>
        <begin position="295"/>
        <end position="306"/>
    </location>
</feature>